<evidence type="ECO:0000256" key="2">
    <source>
        <dbReference type="SAM" id="SignalP"/>
    </source>
</evidence>
<feature type="region of interest" description="Disordered" evidence="1">
    <location>
        <begin position="248"/>
        <end position="315"/>
    </location>
</feature>
<sequence length="955" mass="97049">MFMRNVFVAAVSLQALVEGVVAQDKVTLTKYVTKAKAKPTAEANNNNHLYPVPDLPEPEPEVTVVPTSYVTDGTTIFVDETVTIPCSRCTASTAGNADAEATSEAEVISTVITSETGEVSDQTAEVTVIPTSYITDGTTIFVDETVTIPCTKCAGGKKTKTEAGAEETSEAAVETEVTTGGDALAQGTSSEAAASETLSTDVAEATETGDVPAQTAEVTVIPTSYITDGTTIFVDETVTIPCTKCAGGKKTETVPAGGAEETTTGADFEGSSALGVATSEVPEETTVATGGAAESTPVENDTQTANTATGEADASTEAEIPIPTTIIPSVILTTGNSQNTVTSQPGPFANTTVTAPAIADTTAVEELPASSEVATSSAVVSKIVKPVIVVIREVTIFHRTVVIGAACPPVKRGTKGDFVVGSGSEEQSFTKIVEALDDACGKQAKACAESAGKNYAVTDCEKQLEICRADASSTAKAPTGDLKESTETASIILPSDAAVTTGKDNKPAIGGHVVISTRTLTVSESCAISDGTPVIETPASTDASATTVQTADAEITSDADFEASTALGVATSDVPEVPEESSAVVSTLTLTKPNGEISITSMYITPGVPTGTGVTVPAEETTAEAPAETTEAAFETTSAADFEASTALGVATSEVPEVPEESTGVVTTLTLTKPNGDVSTTALTLTNGVPTGTGTAVYPGNTETKVVSDAETSEAPVETMPAVETSPAAEVSSALGVETSEEATTVVTGTQTGVVVITMTKPNGEISVTSMTMTPGIPTGTGTAVVTVPAEQTTAEAPAETSEAAIETTIVPGGQETTVVGDKTITHTVTNQITSYVTVGVDTVTEGTETITKTLTNEITQTVTVPQEQVTKTVTLDCGEQGAEVVTSVVTLPCEAQQTANVITSVVTMCPAPTTMATSSTKEPETVYVTATVEAQAQKPSAYPVPARFRRMLGL</sequence>
<feature type="region of interest" description="Disordered" evidence="1">
    <location>
        <begin position="155"/>
        <end position="178"/>
    </location>
</feature>
<dbReference type="OrthoDB" id="2507450at2759"/>
<dbReference type="EMBL" id="PXOG01000120">
    <property type="protein sequence ID" value="RGP75830.1"/>
    <property type="molecule type" value="Genomic_DNA"/>
</dbReference>
<evidence type="ECO:0000256" key="1">
    <source>
        <dbReference type="SAM" id="MobiDB-lite"/>
    </source>
</evidence>
<keyword evidence="2" id="KW-0732">Signal</keyword>
<feature type="chain" id="PRO_5017481484" evidence="2">
    <location>
        <begin position="23"/>
        <end position="955"/>
    </location>
</feature>
<dbReference type="STRING" id="694270.A0A395STK8"/>
<evidence type="ECO:0000313" key="3">
    <source>
        <dbReference type="EMBL" id="RGP75830.1"/>
    </source>
</evidence>
<protein>
    <submittedName>
        <fullName evidence="3">Uncharacterized protein</fullName>
    </submittedName>
</protein>
<gene>
    <name evidence="3" type="ORF">FLONG3_5587</name>
</gene>
<feature type="signal peptide" evidence="2">
    <location>
        <begin position="1"/>
        <end position="22"/>
    </location>
</feature>
<dbReference type="AlphaFoldDB" id="A0A395STK8"/>
<dbReference type="Proteomes" id="UP000266234">
    <property type="component" value="Unassembled WGS sequence"/>
</dbReference>
<name>A0A395STK8_9HYPO</name>
<feature type="compositionally biased region" description="Polar residues" evidence="1">
    <location>
        <begin position="297"/>
        <end position="309"/>
    </location>
</feature>
<accession>A0A395STK8</accession>
<proteinExistence type="predicted"/>
<reference evidence="3 4" key="1">
    <citation type="journal article" date="2018" name="PLoS Pathog.">
        <title>Evolution of structural diversity of trichothecenes, a family of toxins produced by plant pathogenic and entomopathogenic fungi.</title>
        <authorList>
            <person name="Proctor R.H."/>
            <person name="McCormick S.P."/>
            <person name="Kim H.S."/>
            <person name="Cardoza R.E."/>
            <person name="Stanley A.M."/>
            <person name="Lindo L."/>
            <person name="Kelly A."/>
            <person name="Brown D.W."/>
            <person name="Lee T."/>
            <person name="Vaughan M.M."/>
            <person name="Alexander N.J."/>
            <person name="Busman M."/>
            <person name="Gutierrez S."/>
        </authorList>
    </citation>
    <scope>NUCLEOTIDE SEQUENCE [LARGE SCALE GENOMIC DNA]</scope>
    <source>
        <strain evidence="3 4">NRRL 20695</strain>
    </source>
</reference>
<organism evidence="3 4">
    <name type="scientific">Fusarium longipes</name>
    <dbReference type="NCBI Taxonomy" id="694270"/>
    <lineage>
        <taxon>Eukaryota</taxon>
        <taxon>Fungi</taxon>
        <taxon>Dikarya</taxon>
        <taxon>Ascomycota</taxon>
        <taxon>Pezizomycotina</taxon>
        <taxon>Sordariomycetes</taxon>
        <taxon>Hypocreomycetidae</taxon>
        <taxon>Hypocreales</taxon>
        <taxon>Nectriaceae</taxon>
        <taxon>Fusarium</taxon>
    </lineage>
</organism>
<feature type="region of interest" description="Disordered" evidence="1">
    <location>
        <begin position="42"/>
        <end position="61"/>
    </location>
</feature>
<evidence type="ECO:0000313" key="4">
    <source>
        <dbReference type="Proteomes" id="UP000266234"/>
    </source>
</evidence>
<keyword evidence="4" id="KW-1185">Reference proteome</keyword>
<comment type="caution">
    <text evidence="3">The sequence shown here is derived from an EMBL/GenBank/DDBJ whole genome shotgun (WGS) entry which is preliminary data.</text>
</comment>